<dbReference type="EMBL" id="JAMZED010000105">
    <property type="protein sequence ID" value="MCR6506458.1"/>
    <property type="molecule type" value="Genomic_DNA"/>
</dbReference>
<evidence type="ECO:0000313" key="3">
    <source>
        <dbReference type="Proteomes" id="UP001143192"/>
    </source>
</evidence>
<dbReference type="Proteomes" id="UP001143192">
    <property type="component" value="Unassembled WGS sequence"/>
</dbReference>
<reference evidence="2" key="1">
    <citation type="journal article" date="2022" name="Arch. Microbiol.">
        <title>Bacteroides muris sp. nov. isolated from the cecum of wild-derived house mice.</title>
        <authorList>
            <person name="Fokt H."/>
            <person name="Unni R."/>
            <person name="Repnik U."/>
            <person name="Schmitz R.A."/>
            <person name="Bramkamp M."/>
            <person name="Baines J.F."/>
            <person name="Unterweger D."/>
        </authorList>
    </citation>
    <scope>NUCLEOTIDE SEQUENCE</scope>
    <source>
        <strain evidence="2">KH365_2</strain>
    </source>
</reference>
<dbReference type="RefSeq" id="WP_195289205.1">
    <property type="nucleotide sequence ID" value="NZ_JAMZED010000105.1"/>
</dbReference>
<dbReference type="Pfam" id="PF03691">
    <property type="entry name" value="UPF0167"/>
    <property type="match status" value="1"/>
</dbReference>
<keyword evidence="3" id="KW-1185">Reference proteome</keyword>
<gene>
    <name evidence="2" type="ORF">M1B79_17835</name>
</gene>
<sequence>MEISEFRQRYIAAMRMSERSKIAELFRLADDLESVEKTEENYRILSDVYSHLDYYTKAYKYLSEVANPSNAKDAKKLYHLKDRMEQEGDRFAVKRPRKTKVCGSVKMPNFKYCSKPLEAGLFEETDMPEKCDCCGKGTNLIYSGPFYSEEDPDVLCPQCIASGKAAKKFHGEFVDSALALLLPDIPKANVTELCKKTPCYRGWQQEYWPAHCGDFCEFIAYVGWKEIVEMGLENSVEFATEAEGYSEHKEYIVNGGSCQGYLFRCLNCKKYILYVDCD</sequence>
<dbReference type="AlphaFoldDB" id="A0A9X2NV63"/>
<protein>
    <submittedName>
        <fullName evidence="2">CbrC family protein</fullName>
    </submittedName>
</protein>
<reference evidence="2" key="2">
    <citation type="submission" date="2022-04" db="EMBL/GenBank/DDBJ databases">
        <authorList>
            <person name="Fokt H."/>
            <person name="Baines J."/>
        </authorList>
    </citation>
    <scope>NUCLEOTIDE SEQUENCE</scope>
    <source>
        <strain evidence="2">KH365_2</strain>
    </source>
</reference>
<proteinExistence type="inferred from homology"/>
<evidence type="ECO:0000313" key="2">
    <source>
        <dbReference type="EMBL" id="MCR6506458.1"/>
    </source>
</evidence>
<accession>A0A9X2NV63</accession>
<comment type="caution">
    <text evidence="2">The sequence shown here is derived from an EMBL/GenBank/DDBJ whole genome shotgun (WGS) entry which is preliminary data.</text>
</comment>
<dbReference type="InterPro" id="IPR005363">
    <property type="entry name" value="UPF0167"/>
</dbReference>
<evidence type="ECO:0000256" key="1">
    <source>
        <dbReference type="ARBA" id="ARBA00008525"/>
    </source>
</evidence>
<organism evidence="2 3">
    <name type="scientific">Bacteroides muris</name>
    <name type="common">ex Fokt et al. 2023</name>
    <dbReference type="NCBI Taxonomy" id="2937417"/>
    <lineage>
        <taxon>Bacteria</taxon>
        <taxon>Pseudomonadati</taxon>
        <taxon>Bacteroidota</taxon>
        <taxon>Bacteroidia</taxon>
        <taxon>Bacteroidales</taxon>
        <taxon>Bacteroidaceae</taxon>
        <taxon>Bacteroides</taxon>
    </lineage>
</organism>
<name>A0A9X2NV63_9BACE</name>
<comment type="similarity">
    <text evidence="1">Belongs to the UPF0167 family.</text>
</comment>